<accession>A0A9W9TIG6</accession>
<keyword evidence="1" id="KW-0732">Signal</keyword>
<reference evidence="2" key="1">
    <citation type="submission" date="2022-11" db="EMBL/GenBank/DDBJ databases">
        <authorList>
            <person name="Petersen C."/>
        </authorList>
    </citation>
    <scope>NUCLEOTIDE SEQUENCE</scope>
    <source>
        <strain evidence="2">IBT 19713</strain>
    </source>
</reference>
<protein>
    <submittedName>
        <fullName evidence="2">Uncharacterized protein</fullName>
    </submittedName>
</protein>
<reference evidence="2" key="2">
    <citation type="journal article" date="2023" name="IMA Fungus">
        <title>Comparative genomic study of the Penicillium genus elucidates a diverse pangenome and 15 lateral gene transfer events.</title>
        <authorList>
            <person name="Petersen C."/>
            <person name="Sorensen T."/>
            <person name="Nielsen M.R."/>
            <person name="Sondergaard T.E."/>
            <person name="Sorensen J.L."/>
            <person name="Fitzpatrick D.A."/>
            <person name="Frisvad J.C."/>
            <person name="Nielsen K.L."/>
        </authorList>
    </citation>
    <scope>NUCLEOTIDE SEQUENCE</scope>
    <source>
        <strain evidence="2">IBT 19713</strain>
    </source>
</reference>
<feature type="chain" id="PRO_5040739841" evidence="1">
    <location>
        <begin position="25"/>
        <end position="224"/>
    </location>
</feature>
<comment type="caution">
    <text evidence="2">The sequence shown here is derived from an EMBL/GenBank/DDBJ whole genome shotgun (WGS) entry which is preliminary data.</text>
</comment>
<organism evidence="2 3">
    <name type="scientific">Penicillium chermesinum</name>
    <dbReference type="NCBI Taxonomy" id="63820"/>
    <lineage>
        <taxon>Eukaryota</taxon>
        <taxon>Fungi</taxon>
        <taxon>Dikarya</taxon>
        <taxon>Ascomycota</taxon>
        <taxon>Pezizomycotina</taxon>
        <taxon>Eurotiomycetes</taxon>
        <taxon>Eurotiomycetidae</taxon>
        <taxon>Eurotiales</taxon>
        <taxon>Aspergillaceae</taxon>
        <taxon>Penicillium</taxon>
    </lineage>
</organism>
<feature type="signal peptide" evidence="1">
    <location>
        <begin position="1"/>
        <end position="24"/>
    </location>
</feature>
<dbReference type="Proteomes" id="UP001150941">
    <property type="component" value="Unassembled WGS sequence"/>
</dbReference>
<dbReference type="AlphaFoldDB" id="A0A9W9TIG6"/>
<keyword evidence="3" id="KW-1185">Reference proteome</keyword>
<proteinExistence type="predicted"/>
<evidence type="ECO:0000313" key="3">
    <source>
        <dbReference type="Proteomes" id="UP001150941"/>
    </source>
</evidence>
<dbReference type="RefSeq" id="XP_058328214.1">
    <property type="nucleotide sequence ID" value="XM_058477869.1"/>
</dbReference>
<evidence type="ECO:0000313" key="2">
    <source>
        <dbReference type="EMBL" id="KAJ5224031.1"/>
    </source>
</evidence>
<dbReference type="GeneID" id="83205172"/>
<dbReference type="EMBL" id="JAPQKS010000006">
    <property type="protein sequence ID" value="KAJ5224031.1"/>
    <property type="molecule type" value="Genomic_DNA"/>
</dbReference>
<sequence length="224" mass="23809">MHVKISATSVYALIAVLGYAKADATGPTFNTGHVSSGIYILEAISTLILPDSPRGSTGTLLLSAGMDTAAGEDIIRFEATNSDSTWDVLAYTLIQTPANTRAPIPVPNTAASPGDHVTMHYVYDESSQKYTQYIILNGNDVSNRTAGEAEAKSWGSFVTCQDQGTCGTVPSHQWIDTKITLSDADPAYGSTLVKSQGVTGDLKSKDGGVTWSSSQFKIPEYTFK</sequence>
<evidence type="ECO:0000256" key="1">
    <source>
        <dbReference type="SAM" id="SignalP"/>
    </source>
</evidence>
<name>A0A9W9TIG6_9EURO</name>
<gene>
    <name evidence="2" type="ORF">N7468_008573</name>
</gene>
<dbReference type="OrthoDB" id="5086500at2759"/>